<evidence type="ECO:0000256" key="1">
    <source>
        <dbReference type="SAM" id="Coils"/>
    </source>
</evidence>
<dbReference type="PANTHER" id="PTHR33223">
    <property type="entry name" value="CCHC-TYPE DOMAIN-CONTAINING PROTEIN"/>
    <property type="match status" value="1"/>
</dbReference>
<feature type="region of interest" description="Disordered" evidence="2">
    <location>
        <begin position="448"/>
        <end position="472"/>
    </location>
</feature>
<organism evidence="4 5">
    <name type="scientific">Vigna mungo</name>
    <name type="common">Black gram</name>
    <name type="synonym">Phaseolus mungo</name>
    <dbReference type="NCBI Taxonomy" id="3915"/>
    <lineage>
        <taxon>Eukaryota</taxon>
        <taxon>Viridiplantae</taxon>
        <taxon>Streptophyta</taxon>
        <taxon>Embryophyta</taxon>
        <taxon>Tracheophyta</taxon>
        <taxon>Spermatophyta</taxon>
        <taxon>Magnoliopsida</taxon>
        <taxon>eudicotyledons</taxon>
        <taxon>Gunneridae</taxon>
        <taxon>Pentapetalae</taxon>
        <taxon>rosids</taxon>
        <taxon>fabids</taxon>
        <taxon>Fabales</taxon>
        <taxon>Fabaceae</taxon>
        <taxon>Papilionoideae</taxon>
        <taxon>50 kb inversion clade</taxon>
        <taxon>NPAAA clade</taxon>
        <taxon>indigoferoid/millettioid clade</taxon>
        <taxon>Phaseoleae</taxon>
        <taxon>Vigna</taxon>
    </lineage>
</organism>
<proteinExistence type="predicted"/>
<dbReference type="AlphaFoldDB" id="A0AAQ3MIH1"/>
<dbReference type="Pfam" id="PF03732">
    <property type="entry name" value="Retrotrans_gag"/>
    <property type="match status" value="1"/>
</dbReference>
<dbReference type="PANTHER" id="PTHR33223:SF10">
    <property type="entry name" value="AMINOTRANSFERASE-LIKE PLANT MOBILE DOMAIN-CONTAINING PROTEIN"/>
    <property type="match status" value="1"/>
</dbReference>
<evidence type="ECO:0000259" key="3">
    <source>
        <dbReference type="Pfam" id="PF03732"/>
    </source>
</evidence>
<evidence type="ECO:0000256" key="2">
    <source>
        <dbReference type="SAM" id="MobiDB-lite"/>
    </source>
</evidence>
<keyword evidence="1" id="KW-0175">Coiled coil</keyword>
<dbReference type="PROSITE" id="PS51257">
    <property type="entry name" value="PROKAR_LIPOPROTEIN"/>
    <property type="match status" value="1"/>
</dbReference>
<evidence type="ECO:0000313" key="4">
    <source>
        <dbReference type="EMBL" id="WVY91884.1"/>
    </source>
</evidence>
<sequence>MCRDKATLELFANGRCCDAMFVQCILQACVVGRRRLREAHSREKGGCNVEVEVSSLSVNLNDFSKKESATLVPMFVELLPSTSQCWMFDEDVGYCMFYVNIVHTEYSHHSWFLVNTIRPSLPSPGSKQATLVPIFVDLLSFTSQCWMLDNDVGYCMFHVTMNSFLRGVHPWPVKLSGKAGRCDHVRRWKCHDIVAAIGLSKKEMFVQLRKKRLEEEEEEKKKSLISQAIKVMLTTEEVCSGIGISSRNSRQLDNILRQIPDTTKLISKIVALKEELDTSNNENKEALNNISNLAIENIELAWAKNNLKKLESYVLNQHEKGFNKALSQTAFLFNIDIEDEWFDIDKDVHNEALVPIVGIDSVEPSSPKVEKRPIPRDIFYMLPPYRPIGYQNARGASVQQDKSTSIILVPLENPCETIRMAGQPDPVKGSVKSGVGDTCLNSHMELAQTEPEGTDQEENSSKSRSVCPTNAGRARALHPLTTAIMPLTVEKYDGSGDPEEHLRVFSLSIKGEALAWFHSLRPRTVDNFETLRNLFEQQFAFSKAQNLTYMELTKIMQRKDEGMRDFMDCEGHMQEVHHEHLVYNLKTLFFSRQPGQEKKEGKKTFVEIIDKGSTGLANLNLTVL</sequence>
<dbReference type="EMBL" id="CP144690">
    <property type="protein sequence ID" value="WVY91884.1"/>
    <property type="molecule type" value="Genomic_DNA"/>
</dbReference>
<protein>
    <recommendedName>
        <fullName evidence="3">Retrotransposon gag domain-containing protein</fullName>
    </recommendedName>
</protein>
<gene>
    <name evidence="4" type="ORF">V8G54_037398</name>
</gene>
<evidence type="ECO:0000313" key="5">
    <source>
        <dbReference type="Proteomes" id="UP001374535"/>
    </source>
</evidence>
<dbReference type="Proteomes" id="UP001374535">
    <property type="component" value="Chromosome 11"/>
</dbReference>
<reference evidence="4 5" key="1">
    <citation type="journal article" date="2023" name="Life. Sci Alliance">
        <title>Evolutionary insights into 3D genome organization and epigenetic landscape of Vigna mungo.</title>
        <authorList>
            <person name="Junaid A."/>
            <person name="Singh B."/>
            <person name="Bhatia S."/>
        </authorList>
    </citation>
    <scope>NUCLEOTIDE SEQUENCE [LARGE SCALE GENOMIC DNA]</scope>
    <source>
        <strain evidence="4">Urdbean</strain>
    </source>
</reference>
<accession>A0AAQ3MIH1</accession>
<feature type="coiled-coil region" evidence="1">
    <location>
        <begin position="269"/>
        <end position="296"/>
    </location>
</feature>
<dbReference type="InterPro" id="IPR005162">
    <property type="entry name" value="Retrotrans_gag_dom"/>
</dbReference>
<keyword evidence="5" id="KW-1185">Reference proteome</keyword>
<feature type="domain" description="Retrotransposon gag" evidence="3">
    <location>
        <begin position="504"/>
        <end position="567"/>
    </location>
</feature>
<name>A0AAQ3MIH1_VIGMU</name>